<dbReference type="Gene3D" id="1.20.1070.10">
    <property type="entry name" value="Rhodopsin 7-helix transmembrane proteins"/>
    <property type="match status" value="1"/>
</dbReference>
<dbReference type="GO" id="GO:0016020">
    <property type="term" value="C:membrane"/>
    <property type="evidence" value="ECO:0007669"/>
    <property type="project" value="UniProtKB-SubCell"/>
</dbReference>
<feature type="transmembrane region" description="Helical" evidence="5">
    <location>
        <begin position="51"/>
        <end position="71"/>
    </location>
</feature>
<proteinExistence type="predicted"/>
<evidence type="ECO:0000256" key="1">
    <source>
        <dbReference type="ARBA" id="ARBA00004370"/>
    </source>
</evidence>
<evidence type="ECO:0000256" key="2">
    <source>
        <dbReference type="ARBA" id="ARBA00022692"/>
    </source>
</evidence>
<dbReference type="GO" id="GO:0004930">
    <property type="term" value="F:G protein-coupled receptor activity"/>
    <property type="evidence" value="ECO:0007669"/>
    <property type="project" value="InterPro"/>
</dbReference>
<feature type="transmembrane region" description="Helical" evidence="5">
    <location>
        <begin position="136"/>
        <end position="160"/>
    </location>
</feature>
<feature type="transmembrane region" description="Helical" evidence="5">
    <location>
        <begin position="91"/>
        <end position="116"/>
    </location>
</feature>
<dbReference type="EMBL" id="CAJNON010000108">
    <property type="protein sequence ID" value="CAF0977365.1"/>
    <property type="molecule type" value="Genomic_DNA"/>
</dbReference>
<dbReference type="InterPro" id="IPR052954">
    <property type="entry name" value="GPCR-Ligand_Int"/>
</dbReference>
<sequence>MGGIASSRLATIGISAMNRYGILFLGIIGIWGNLLNVYIFSRPHLRRNTCVLCLLISSFLNLIILIFGVFLRCLMGYNIDLTYNASIFCPMRYYLIYVCQSGSLWLIVLACVDRYLSSSLNIIHRQWMHRKRTNRIILFILIFSLLCYVEVFYCFEASFLTNGYCKTKDKYCSYIDTASYLIFNSFLPSSLMLGFGAGMLINIKRSYQRIGQLPSYIGSINKINRRDKQLISMLLLQVALIGICMFPISIIKFYLSITISIEKANEQMYNEYFAYQLSVAISYINPSGMFFVHTLRGKLFRTELIRLFNRLKYHSHRNLLCRRISQIMWAHPINRF</sequence>
<dbReference type="EMBL" id="CAJOAY010000066">
    <property type="protein sequence ID" value="CAF3518262.1"/>
    <property type="molecule type" value="Genomic_DNA"/>
</dbReference>
<dbReference type="PANTHER" id="PTHR46641">
    <property type="entry name" value="FMRFAMIDE RECEPTOR-RELATED"/>
    <property type="match status" value="1"/>
</dbReference>
<dbReference type="AlphaFoldDB" id="A0A814F2R9"/>
<evidence type="ECO:0000259" key="6">
    <source>
        <dbReference type="PROSITE" id="PS50262"/>
    </source>
</evidence>
<protein>
    <recommendedName>
        <fullName evidence="6">G-protein coupled receptors family 1 profile domain-containing protein</fullName>
    </recommendedName>
</protein>
<dbReference type="Pfam" id="PF00001">
    <property type="entry name" value="7tm_1"/>
    <property type="match status" value="1"/>
</dbReference>
<evidence type="ECO:0000313" key="8">
    <source>
        <dbReference type="EMBL" id="CAF3518262.1"/>
    </source>
</evidence>
<feature type="transmembrane region" description="Helical" evidence="5">
    <location>
        <begin position="230"/>
        <end position="253"/>
    </location>
</feature>
<gene>
    <name evidence="8" type="ORF">OKA104_LOCUS2444</name>
    <name evidence="7" type="ORF">VCS650_LOCUS13473</name>
</gene>
<dbReference type="Proteomes" id="UP000663891">
    <property type="component" value="Unassembled WGS sequence"/>
</dbReference>
<keyword evidence="3 5" id="KW-1133">Transmembrane helix</keyword>
<reference evidence="7" key="1">
    <citation type="submission" date="2021-02" db="EMBL/GenBank/DDBJ databases">
        <authorList>
            <person name="Nowell W R."/>
        </authorList>
    </citation>
    <scope>NUCLEOTIDE SEQUENCE</scope>
</reference>
<evidence type="ECO:0000256" key="5">
    <source>
        <dbReference type="SAM" id="Phobius"/>
    </source>
</evidence>
<organism evidence="7 9">
    <name type="scientific">Adineta steineri</name>
    <dbReference type="NCBI Taxonomy" id="433720"/>
    <lineage>
        <taxon>Eukaryota</taxon>
        <taxon>Metazoa</taxon>
        <taxon>Spiralia</taxon>
        <taxon>Gnathifera</taxon>
        <taxon>Rotifera</taxon>
        <taxon>Eurotatoria</taxon>
        <taxon>Bdelloidea</taxon>
        <taxon>Adinetida</taxon>
        <taxon>Adinetidae</taxon>
        <taxon>Adineta</taxon>
    </lineage>
</organism>
<evidence type="ECO:0000256" key="3">
    <source>
        <dbReference type="ARBA" id="ARBA00022989"/>
    </source>
</evidence>
<keyword evidence="4 5" id="KW-0472">Membrane</keyword>
<dbReference type="SUPFAM" id="SSF81321">
    <property type="entry name" value="Family A G protein-coupled receptor-like"/>
    <property type="match status" value="1"/>
</dbReference>
<feature type="domain" description="G-protein coupled receptors family 1 profile" evidence="6">
    <location>
        <begin position="32"/>
        <end position="293"/>
    </location>
</feature>
<dbReference type="Proteomes" id="UP000663881">
    <property type="component" value="Unassembled WGS sequence"/>
</dbReference>
<evidence type="ECO:0000256" key="4">
    <source>
        <dbReference type="ARBA" id="ARBA00023136"/>
    </source>
</evidence>
<dbReference type="InterPro" id="IPR000276">
    <property type="entry name" value="GPCR_Rhodpsn"/>
</dbReference>
<keyword evidence="2 5" id="KW-0812">Transmembrane</keyword>
<comment type="subcellular location">
    <subcellularLocation>
        <location evidence="1">Membrane</location>
    </subcellularLocation>
</comment>
<dbReference type="InterPro" id="IPR017452">
    <property type="entry name" value="GPCR_Rhodpsn_7TM"/>
</dbReference>
<feature type="transmembrane region" description="Helical" evidence="5">
    <location>
        <begin position="273"/>
        <end position="292"/>
    </location>
</feature>
<dbReference type="OrthoDB" id="10010754at2759"/>
<dbReference type="PROSITE" id="PS50262">
    <property type="entry name" value="G_PROTEIN_RECEP_F1_2"/>
    <property type="match status" value="1"/>
</dbReference>
<name>A0A814F2R9_9BILA</name>
<dbReference type="PANTHER" id="PTHR46641:SF8">
    <property type="entry name" value="G-PROTEIN COUPLED RECEPTORS FAMILY 1 PROFILE DOMAIN-CONTAINING PROTEIN"/>
    <property type="match status" value="1"/>
</dbReference>
<evidence type="ECO:0000313" key="9">
    <source>
        <dbReference type="Proteomes" id="UP000663891"/>
    </source>
</evidence>
<feature type="transmembrane region" description="Helical" evidence="5">
    <location>
        <begin position="180"/>
        <end position="203"/>
    </location>
</feature>
<feature type="transmembrane region" description="Helical" evidence="5">
    <location>
        <begin position="20"/>
        <end position="39"/>
    </location>
</feature>
<evidence type="ECO:0000313" key="7">
    <source>
        <dbReference type="EMBL" id="CAF0977365.1"/>
    </source>
</evidence>
<comment type="caution">
    <text evidence="7">The sequence shown here is derived from an EMBL/GenBank/DDBJ whole genome shotgun (WGS) entry which is preliminary data.</text>
</comment>
<accession>A0A814F2R9</accession>